<sequence length="55" mass="6484">MRINDFRKVLDQNRKASKRDPQRPLSLCSMIWIKPDGPRLHEKRSSPSARKPVLE</sequence>
<dbReference type="STRING" id="762967.HMPREF9440_01878"/>
<dbReference type="Proteomes" id="UP000004956">
    <property type="component" value="Unassembled WGS sequence"/>
</dbReference>
<dbReference type="HOGENOM" id="CLU_3030766_0_0_4"/>
<gene>
    <name evidence="2" type="ORF">HMPREF9440_01878</name>
</gene>
<accession>H3KGJ8</accession>
<feature type="region of interest" description="Disordered" evidence="1">
    <location>
        <begin position="1"/>
        <end position="23"/>
    </location>
</feature>
<dbReference type="AlphaFoldDB" id="H3KGJ8"/>
<evidence type="ECO:0000313" key="2">
    <source>
        <dbReference type="EMBL" id="EHY30775.1"/>
    </source>
</evidence>
<proteinExistence type="predicted"/>
<dbReference type="EMBL" id="AFBQ01000282">
    <property type="protein sequence ID" value="EHY30775.1"/>
    <property type="molecule type" value="Genomic_DNA"/>
</dbReference>
<evidence type="ECO:0000256" key="1">
    <source>
        <dbReference type="SAM" id="MobiDB-lite"/>
    </source>
</evidence>
<keyword evidence="3" id="KW-1185">Reference proteome</keyword>
<organism evidence="2 3">
    <name type="scientific">Sutterella parvirubra YIT 11816</name>
    <dbReference type="NCBI Taxonomy" id="762967"/>
    <lineage>
        <taxon>Bacteria</taxon>
        <taxon>Pseudomonadati</taxon>
        <taxon>Pseudomonadota</taxon>
        <taxon>Betaproteobacteria</taxon>
        <taxon>Burkholderiales</taxon>
        <taxon>Sutterellaceae</taxon>
        <taxon>Sutterella</taxon>
    </lineage>
</organism>
<feature type="compositionally biased region" description="Basic and acidic residues" evidence="1">
    <location>
        <begin position="36"/>
        <end position="45"/>
    </location>
</feature>
<protein>
    <submittedName>
        <fullName evidence="2">Uncharacterized protein</fullName>
    </submittedName>
</protein>
<name>H3KGJ8_9BURK</name>
<reference evidence="2 3" key="1">
    <citation type="submission" date="2011-11" db="EMBL/GenBank/DDBJ databases">
        <authorList>
            <person name="Weinstock G."/>
            <person name="Sodergren E."/>
            <person name="Clifton S."/>
            <person name="Fulton L."/>
            <person name="Fulton B."/>
            <person name="Courtney L."/>
            <person name="Fronick C."/>
            <person name="Harrison M."/>
            <person name="Strong C."/>
            <person name="Farmer C."/>
            <person name="Delahaunty K."/>
            <person name="Markovic C."/>
            <person name="Hall O."/>
            <person name="Minx P."/>
            <person name="Tomlinson C."/>
            <person name="Mitreva M."/>
            <person name="Hou S."/>
            <person name="Chen J."/>
            <person name="Wollam A."/>
            <person name="Pepin K.H."/>
            <person name="Johnson M."/>
            <person name="Bhonagiri V."/>
            <person name="Zhang X."/>
            <person name="Suruliraj S."/>
            <person name="Warren W."/>
            <person name="Chinwalla A."/>
            <person name="Mardis E.R."/>
            <person name="Wilson R.K."/>
        </authorList>
    </citation>
    <scope>NUCLEOTIDE SEQUENCE [LARGE SCALE GENOMIC DNA]</scope>
    <source>
        <strain evidence="2 3">YIT 11816</strain>
    </source>
</reference>
<comment type="caution">
    <text evidence="2">The sequence shown here is derived from an EMBL/GenBank/DDBJ whole genome shotgun (WGS) entry which is preliminary data.</text>
</comment>
<feature type="compositionally biased region" description="Basic and acidic residues" evidence="1">
    <location>
        <begin position="1"/>
        <end position="22"/>
    </location>
</feature>
<feature type="region of interest" description="Disordered" evidence="1">
    <location>
        <begin position="36"/>
        <end position="55"/>
    </location>
</feature>
<evidence type="ECO:0000313" key="3">
    <source>
        <dbReference type="Proteomes" id="UP000004956"/>
    </source>
</evidence>